<dbReference type="AlphaFoldDB" id="K0RX38"/>
<gene>
    <name evidence="1" type="ORF">THAOC_29564</name>
</gene>
<reference evidence="1 2" key="1">
    <citation type="journal article" date="2012" name="Genome Biol.">
        <title>Genome and low-iron response of an oceanic diatom adapted to chronic iron limitation.</title>
        <authorList>
            <person name="Lommer M."/>
            <person name="Specht M."/>
            <person name="Roy A.S."/>
            <person name="Kraemer L."/>
            <person name="Andreson R."/>
            <person name="Gutowska M.A."/>
            <person name="Wolf J."/>
            <person name="Bergner S.V."/>
            <person name="Schilhabel M.B."/>
            <person name="Klostermeier U.C."/>
            <person name="Beiko R.G."/>
            <person name="Rosenstiel P."/>
            <person name="Hippler M."/>
            <person name="Laroche J."/>
        </authorList>
    </citation>
    <scope>NUCLEOTIDE SEQUENCE [LARGE SCALE GENOMIC DNA]</scope>
    <source>
        <strain evidence="1 2">CCMP1005</strain>
    </source>
</reference>
<accession>K0RX38</accession>
<protein>
    <submittedName>
        <fullName evidence="1">Uncharacterized protein</fullName>
    </submittedName>
</protein>
<keyword evidence="2" id="KW-1185">Reference proteome</keyword>
<feature type="non-terminal residue" evidence="1">
    <location>
        <position position="1"/>
    </location>
</feature>
<comment type="caution">
    <text evidence="1">The sequence shown here is derived from an EMBL/GenBank/DDBJ whole genome shotgun (WGS) entry which is preliminary data.</text>
</comment>
<organism evidence="1 2">
    <name type="scientific">Thalassiosira oceanica</name>
    <name type="common">Marine diatom</name>
    <dbReference type="NCBI Taxonomy" id="159749"/>
    <lineage>
        <taxon>Eukaryota</taxon>
        <taxon>Sar</taxon>
        <taxon>Stramenopiles</taxon>
        <taxon>Ochrophyta</taxon>
        <taxon>Bacillariophyta</taxon>
        <taxon>Coscinodiscophyceae</taxon>
        <taxon>Thalassiosirophycidae</taxon>
        <taxon>Thalassiosirales</taxon>
        <taxon>Thalassiosiraceae</taxon>
        <taxon>Thalassiosira</taxon>
    </lineage>
</organism>
<proteinExistence type="predicted"/>
<dbReference type="Proteomes" id="UP000266841">
    <property type="component" value="Unassembled WGS sequence"/>
</dbReference>
<sequence>GQGGSKNAPQSLSGMPTIAHCCVPGLAMSEVIFIRLRLAPEQATKSPGLPASQLASEQVALVI</sequence>
<dbReference type="EMBL" id="AGNL01041916">
    <property type="protein sequence ID" value="EJK51277.1"/>
    <property type="molecule type" value="Genomic_DNA"/>
</dbReference>
<name>K0RX38_THAOC</name>
<evidence type="ECO:0000313" key="2">
    <source>
        <dbReference type="Proteomes" id="UP000266841"/>
    </source>
</evidence>
<evidence type="ECO:0000313" key="1">
    <source>
        <dbReference type="EMBL" id="EJK51277.1"/>
    </source>
</evidence>